<proteinExistence type="predicted"/>
<reference evidence="2" key="2">
    <citation type="submission" date="2021-04" db="EMBL/GenBank/DDBJ databases">
        <authorList>
            <person name="Gilroy R."/>
        </authorList>
    </citation>
    <scope>NUCLEOTIDE SEQUENCE</scope>
    <source>
        <strain evidence="2">CHK192-9172</strain>
    </source>
</reference>
<evidence type="ECO:0000313" key="2">
    <source>
        <dbReference type="EMBL" id="HIZ07773.1"/>
    </source>
</evidence>
<accession>A0A9D2D384</accession>
<dbReference type="Pfam" id="PF07179">
    <property type="entry name" value="SseB"/>
    <property type="match status" value="1"/>
</dbReference>
<gene>
    <name evidence="2" type="ORF">IAA08_07560</name>
</gene>
<evidence type="ECO:0000259" key="1">
    <source>
        <dbReference type="Pfam" id="PF07179"/>
    </source>
</evidence>
<feature type="domain" description="SseB protein N-terminal" evidence="1">
    <location>
        <begin position="25"/>
        <end position="139"/>
    </location>
</feature>
<reference evidence="2" key="1">
    <citation type="journal article" date="2021" name="PeerJ">
        <title>Extensive microbial diversity within the chicken gut microbiome revealed by metagenomics and culture.</title>
        <authorList>
            <person name="Gilroy R."/>
            <person name="Ravi A."/>
            <person name="Getino M."/>
            <person name="Pursley I."/>
            <person name="Horton D.L."/>
            <person name="Alikhan N.F."/>
            <person name="Baker D."/>
            <person name="Gharbi K."/>
            <person name="Hall N."/>
            <person name="Watson M."/>
            <person name="Adriaenssens E.M."/>
            <person name="Foster-Nyarko E."/>
            <person name="Jarju S."/>
            <person name="Secka A."/>
            <person name="Antonio M."/>
            <person name="Oren A."/>
            <person name="Chaudhuri R.R."/>
            <person name="La Ragione R."/>
            <person name="Hildebrand F."/>
            <person name="Pallen M.J."/>
        </authorList>
    </citation>
    <scope>NUCLEOTIDE SEQUENCE</scope>
    <source>
        <strain evidence="2">CHK192-9172</strain>
    </source>
</reference>
<dbReference type="InterPro" id="IPR009839">
    <property type="entry name" value="SseB_N"/>
</dbReference>
<sequence length="333" mass="37966">MEKKYWKPEVLELDNHQFEEDMKVYLQDRTMQNLIKFANSLKDAKFLVPVEFPKEIDPAVLEKMKKKERLAPEEVPRMLPILVVNKKGDRFAPVFTGKDEFPKDHKYSVIMTVDFPAVLRVARAKSSNTKGILINPNSTRLILNPSLLDVMEKVIQGEDMETVLKAQAAQAGTQKKEIKMTAQQFHVFVRRSVEIGLFPKIAFREKGALMERLSQEGEEAVCKIYKGMYKDQVQFPYEPGDFDVMVLDISDKMSVAAITLPVKNMAPGICQSVYLIWNPQTEEMQYYTIEKTKIEDENKLGHVTGDGKYEIIGDAPVQGSELSGIIELVQKSE</sequence>
<protein>
    <submittedName>
        <fullName evidence="2">SseB family protein</fullName>
    </submittedName>
</protein>
<evidence type="ECO:0000313" key="3">
    <source>
        <dbReference type="Proteomes" id="UP000824024"/>
    </source>
</evidence>
<dbReference type="AlphaFoldDB" id="A0A9D2D384"/>
<name>A0A9D2D384_9FIRM</name>
<dbReference type="Proteomes" id="UP000824024">
    <property type="component" value="Unassembled WGS sequence"/>
</dbReference>
<dbReference type="EMBL" id="DXCH01000209">
    <property type="protein sequence ID" value="HIZ07773.1"/>
    <property type="molecule type" value="Genomic_DNA"/>
</dbReference>
<comment type="caution">
    <text evidence="2">The sequence shown here is derived from an EMBL/GenBank/DDBJ whole genome shotgun (WGS) entry which is preliminary data.</text>
</comment>
<organism evidence="2 3">
    <name type="scientific">Candidatus Eubacterium avistercoris</name>
    <dbReference type="NCBI Taxonomy" id="2838567"/>
    <lineage>
        <taxon>Bacteria</taxon>
        <taxon>Bacillati</taxon>
        <taxon>Bacillota</taxon>
        <taxon>Clostridia</taxon>
        <taxon>Eubacteriales</taxon>
        <taxon>Eubacteriaceae</taxon>
        <taxon>Eubacterium</taxon>
    </lineage>
</organism>